<dbReference type="PANTHER" id="PTHR22929">
    <property type="entry name" value="RNA POLYMERASE III TRANSCRIPTION INITIATION FACTOR B"/>
    <property type="match status" value="1"/>
</dbReference>
<reference evidence="3" key="1">
    <citation type="submission" date="2022-07" db="EMBL/GenBank/DDBJ databases">
        <title>Phylogenomic reconstructions and comparative analyses of Kickxellomycotina fungi.</title>
        <authorList>
            <person name="Reynolds N.K."/>
            <person name="Stajich J.E."/>
            <person name="Barry K."/>
            <person name="Grigoriev I.V."/>
            <person name="Crous P."/>
            <person name="Smith M.E."/>
        </authorList>
    </citation>
    <scope>NUCLEOTIDE SEQUENCE</scope>
    <source>
        <strain evidence="3">RSA 861</strain>
    </source>
</reference>
<feature type="compositionally biased region" description="Polar residues" evidence="1">
    <location>
        <begin position="1"/>
        <end position="12"/>
    </location>
</feature>
<protein>
    <recommendedName>
        <fullName evidence="2">Myb-like domain-containing protein</fullName>
    </recommendedName>
</protein>
<feature type="compositionally biased region" description="Low complexity" evidence="1">
    <location>
        <begin position="220"/>
        <end position="232"/>
    </location>
</feature>
<dbReference type="Proteomes" id="UP001150569">
    <property type="component" value="Unassembled WGS sequence"/>
</dbReference>
<comment type="caution">
    <text evidence="3">The sequence shown here is derived from an EMBL/GenBank/DDBJ whole genome shotgun (WGS) entry which is preliminary data.</text>
</comment>
<dbReference type="SMART" id="SM00717">
    <property type="entry name" value="SANT"/>
    <property type="match status" value="1"/>
</dbReference>
<dbReference type="Gene3D" id="1.20.58.1880">
    <property type="match status" value="1"/>
</dbReference>
<dbReference type="GO" id="GO:0001156">
    <property type="term" value="F:TFIIIC-class transcription factor complex binding"/>
    <property type="evidence" value="ECO:0007669"/>
    <property type="project" value="TreeGrafter"/>
</dbReference>
<dbReference type="AlphaFoldDB" id="A0A9W7ZMF6"/>
<evidence type="ECO:0000259" key="2">
    <source>
        <dbReference type="SMART" id="SM00717"/>
    </source>
</evidence>
<sequence>MSHTSLHINKGQTRFAPKVKPRGARRPNPAETRTNNEPASQPPVPAPETPLSTPADSQADGPQPDPYLTPASPVTRPVANPTVAATSPVRGNLISTPGQTQATSVAAGNLVSVPTVRATAASLPTQVAANPTATTVATSDRRSSKTKPKAGGIAVAKPPTGRGRRQLKTWEEYLEEHAKLNETDLSDQPMDFFCRNRGLGLPMKSTVDRLWEEENRKAAAADPASNSVAPKAAPAPLPPPPPSTKPETEAPATFTHNPHAAQVRMVNGRMVLNEESLVIDRTQMGANAEIIAGLQVVDEYQGDRPINSYTYARRKITRSAKWTVEETAQFFGLLSRYGTDFNMIAAALTDRNRTDVLRKFRREESQRPWIVTRALLNRPLPDSELAGHRFDIATAVAEKTETTGDAAGENDTAVSKQEHVPESTPGPEPLPAALVNGDQH</sequence>
<dbReference type="InterPro" id="IPR001005">
    <property type="entry name" value="SANT/Myb"/>
</dbReference>
<feature type="compositionally biased region" description="Polar residues" evidence="1">
    <location>
        <begin position="93"/>
        <end position="102"/>
    </location>
</feature>
<proteinExistence type="predicted"/>
<dbReference type="SUPFAM" id="SSF46689">
    <property type="entry name" value="Homeodomain-like"/>
    <property type="match status" value="1"/>
</dbReference>
<accession>A0A9W7ZMF6</accession>
<evidence type="ECO:0000256" key="1">
    <source>
        <dbReference type="SAM" id="MobiDB-lite"/>
    </source>
</evidence>
<dbReference type="GO" id="GO:0070898">
    <property type="term" value="P:RNA polymerase III preinitiation complex assembly"/>
    <property type="evidence" value="ECO:0007669"/>
    <property type="project" value="TreeGrafter"/>
</dbReference>
<dbReference type="Pfam" id="PF15963">
    <property type="entry name" value="Myb_DNA-bind_7"/>
    <property type="match status" value="1"/>
</dbReference>
<keyword evidence="4" id="KW-1185">Reference proteome</keyword>
<feature type="region of interest" description="Disordered" evidence="1">
    <location>
        <begin position="1"/>
        <end position="102"/>
    </location>
</feature>
<dbReference type="EMBL" id="JANBPT010000824">
    <property type="protein sequence ID" value="KAJ1912547.1"/>
    <property type="molecule type" value="Genomic_DNA"/>
</dbReference>
<feature type="region of interest" description="Disordered" evidence="1">
    <location>
        <begin position="397"/>
        <end position="440"/>
    </location>
</feature>
<dbReference type="GO" id="GO:0000126">
    <property type="term" value="C:transcription factor TFIIIB complex"/>
    <property type="evidence" value="ECO:0007669"/>
    <property type="project" value="TreeGrafter"/>
</dbReference>
<feature type="region of interest" description="Disordered" evidence="1">
    <location>
        <begin position="132"/>
        <end position="164"/>
    </location>
</feature>
<organism evidence="3 4">
    <name type="scientific">Tieghemiomyces parasiticus</name>
    <dbReference type="NCBI Taxonomy" id="78921"/>
    <lineage>
        <taxon>Eukaryota</taxon>
        <taxon>Fungi</taxon>
        <taxon>Fungi incertae sedis</taxon>
        <taxon>Zoopagomycota</taxon>
        <taxon>Kickxellomycotina</taxon>
        <taxon>Dimargaritomycetes</taxon>
        <taxon>Dimargaritales</taxon>
        <taxon>Dimargaritaceae</taxon>
        <taxon>Tieghemiomyces</taxon>
    </lineage>
</organism>
<evidence type="ECO:0000313" key="3">
    <source>
        <dbReference type="EMBL" id="KAJ1912547.1"/>
    </source>
</evidence>
<feature type="compositionally biased region" description="Pro residues" evidence="1">
    <location>
        <begin position="233"/>
        <end position="244"/>
    </location>
</feature>
<dbReference type="PANTHER" id="PTHR22929:SF0">
    <property type="entry name" value="TRANSCRIPTION FACTOR TFIIIB COMPONENT B'' HOMOLOG"/>
    <property type="match status" value="1"/>
</dbReference>
<gene>
    <name evidence="3" type="ORF">IWQ60_009619</name>
</gene>
<dbReference type="InterPro" id="IPR039467">
    <property type="entry name" value="TFIIIB_B''_Myb"/>
</dbReference>
<dbReference type="OrthoDB" id="272624at2759"/>
<evidence type="ECO:0000313" key="4">
    <source>
        <dbReference type="Proteomes" id="UP001150569"/>
    </source>
</evidence>
<dbReference type="CDD" id="cd00167">
    <property type="entry name" value="SANT"/>
    <property type="match status" value="1"/>
</dbReference>
<dbReference type="InterPro" id="IPR009057">
    <property type="entry name" value="Homeodomain-like_sf"/>
</dbReference>
<feature type="region of interest" description="Disordered" evidence="1">
    <location>
        <begin position="215"/>
        <end position="253"/>
    </location>
</feature>
<feature type="domain" description="Myb-like" evidence="2">
    <location>
        <begin position="318"/>
        <end position="366"/>
    </location>
</feature>
<name>A0A9W7ZMF6_9FUNG</name>